<sequence>MFSGGKEREGSRLRNIIELGKPEWKDGILQLHAERPDVSMQHLKPGGQMIVDSDACAFIYLAEDDGDEDYTYLYLPVPVWKEIRTAAFEHKKVVAVSKDGKLELTGLDEELQFLLDNIRGNSNYGKKMLDKVEAVFALE</sequence>
<dbReference type="InterPro" id="IPR020908">
    <property type="entry name" value="UPF0738"/>
</dbReference>
<dbReference type="Pfam" id="PF19785">
    <property type="entry name" value="UPF0738"/>
    <property type="match status" value="1"/>
</dbReference>
<proteinExistence type="predicted"/>
<dbReference type="PATRIC" id="fig|1398.22.peg.3159"/>
<evidence type="ECO:0000313" key="2">
    <source>
        <dbReference type="Proteomes" id="UP000070376"/>
    </source>
</evidence>
<name>A0A133KE42_HEYCO</name>
<gene>
    <name evidence="1" type="ORF">HMPREF3213_03156</name>
</gene>
<accession>A0A133KE42</accession>
<reference evidence="2" key="1">
    <citation type="submission" date="2016-01" db="EMBL/GenBank/DDBJ databases">
        <authorList>
            <person name="Mitreva M."/>
            <person name="Pepin K.H."/>
            <person name="Mihindukulasuriya K.A."/>
            <person name="Fulton R."/>
            <person name="Fronick C."/>
            <person name="O'Laughlin M."/>
            <person name="Miner T."/>
            <person name="Herter B."/>
            <person name="Rosa B.A."/>
            <person name="Cordes M."/>
            <person name="Tomlinson C."/>
            <person name="Wollam A."/>
            <person name="Palsikar V.B."/>
            <person name="Mardis E.R."/>
            <person name="Wilson R.K."/>
        </authorList>
    </citation>
    <scope>NUCLEOTIDE SEQUENCE [LARGE SCALE GENOMIC DNA]</scope>
    <source>
        <strain evidence="2">GED7749B</strain>
    </source>
</reference>
<organism evidence="1 2">
    <name type="scientific">Heyndrickxia coagulans</name>
    <name type="common">Weizmannia coagulans</name>
    <dbReference type="NCBI Taxonomy" id="1398"/>
    <lineage>
        <taxon>Bacteria</taxon>
        <taxon>Bacillati</taxon>
        <taxon>Bacillota</taxon>
        <taxon>Bacilli</taxon>
        <taxon>Bacillales</taxon>
        <taxon>Bacillaceae</taxon>
        <taxon>Heyndrickxia</taxon>
    </lineage>
</organism>
<comment type="caution">
    <text evidence="1">The sequence shown here is derived from an EMBL/GenBank/DDBJ whole genome shotgun (WGS) entry which is preliminary data.</text>
</comment>
<dbReference type="AlphaFoldDB" id="A0A133KE42"/>
<protein>
    <submittedName>
        <fullName evidence="1">Uncharacterized protein</fullName>
    </submittedName>
</protein>
<dbReference type="EMBL" id="LRPN01000161">
    <property type="protein sequence ID" value="KWZ77851.1"/>
    <property type="molecule type" value="Genomic_DNA"/>
</dbReference>
<evidence type="ECO:0000313" key="1">
    <source>
        <dbReference type="EMBL" id="KWZ77851.1"/>
    </source>
</evidence>
<dbReference type="Proteomes" id="UP000070376">
    <property type="component" value="Unassembled WGS sequence"/>
</dbReference>